<dbReference type="AlphaFoldDB" id="A0A9Q0L4D1"/>
<comment type="similarity">
    <text evidence="1">Belongs to the PPR family. P subfamily.</text>
</comment>
<dbReference type="Pfam" id="PF13812">
    <property type="entry name" value="PPR_3"/>
    <property type="match status" value="1"/>
</dbReference>
<organism evidence="4 5">
    <name type="scientific">Protea cynaroides</name>
    <dbReference type="NCBI Taxonomy" id="273540"/>
    <lineage>
        <taxon>Eukaryota</taxon>
        <taxon>Viridiplantae</taxon>
        <taxon>Streptophyta</taxon>
        <taxon>Embryophyta</taxon>
        <taxon>Tracheophyta</taxon>
        <taxon>Spermatophyta</taxon>
        <taxon>Magnoliopsida</taxon>
        <taxon>Proteales</taxon>
        <taxon>Proteaceae</taxon>
        <taxon>Protea</taxon>
    </lineage>
</organism>
<dbReference type="SUPFAM" id="SSF81901">
    <property type="entry name" value="HCP-like"/>
    <property type="match status" value="1"/>
</dbReference>
<feature type="repeat" description="PPR" evidence="3">
    <location>
        <begin position="405"/>
        <end position="439"/>
    </location>
</feature>
<accession>A0A9Q0L4D1</accession>
<protein>
    <recommendedName>
        <fullName evidence="6">Pentatricopeptide repeat-containing protein</fullName>
    </recommendedName>
</protein>
<feature type="repeat" description="PPR" evidence="3">
    <location>
        <begin position="270"/>
        <end position="304"/>
    </location>
</feature>
<evidence type="ECO:0000313" key="5">
    <source>
        <dbReference type="Proteomes" id="UP001141806"/>
    </source>
</evidence>
<keyword evidence="2" id="KW-0677">Repeat</keyword>
<dbReference type="InterPro" id="IPR002885">
    <property type="entry name" value="PPR_rpt"/>
</dbReference>
<dbReference type="Pfam" id="PF01535">
    <property type="entry name" value="PPR"/>
    <property type="match status" value="4"/>
</dbReference>
<feature type="repeat" description="PPR" evidence="3">
    <location>
        <begin position="580"/>
        <end position="614"/>
    </location>
</feature>
<dbReference type="EMBL" id="JAMYWD010000001">
    <property type="protein sequence ID" value="KAJ4982144.1"/>
    <property type="molecule type" value="Genomic_DNA"/>
</dbReference>
<feature type="repeat" description="PPR" evidence="3">
    <location>
        <begin position="305"/>
        <end position="339"/>
    </location>
</feature>
<evidence type="ECO:0008006" key="6">
    <source>
        <dbReference type="Google" id="ProtNLM"/>
    </source>
</evidence>
<proteinExistence type="inferred from homology"/>
<sequence>MSAKLLQFITSKQIFRWVSVKTYISSNLCATDFQNSTENDQNQSDNTEVQSKVVLLKNELCPDKLIRVLDSTANLNAAVKIFKWASLQKRFRHTAGTYSWIIMKLGMAGNIREMDFFCNEMIKEKCSYSEEALVPVIDSFVRHHKLAEALKVVEVMKLGNYTPSVITYNVMLGSLVKEGSDFLSVLFLYKEMVKDGIVPNVDTLNYLLEALFRANRIASAIDQFRRMSMKGCSPNSRTFEIMITSLCARNQVDESILLLNEMLEQRSIGDKKFYDVTIPLFCRVNRPDQGIRLLRMMRSSGFLPESFVYGLLIRCLCENLELDEAIKLFEDMIESDLTPEADVYVDIMKGFCKVGQFSETRHFLDENSISEIDPQNALLVGYCNAGNFFEAYSYLQTMVERNIADSFSWSILIRMLCENGGVGKAFEVLSRMIISSYVPECAIYSALVVGQCKVKKYEEALKLFYGVCAKYWLLDHASYAELVEGLCQMKKIQEATEVLQYMSSSGCPLRASSLNVLIETFCLTGKVDEAIRVRSLAYSSGIACSPLAYATIMHWLCNTNRAKYISVVFSQMLVEGCTLDVETYHVLINGMCMWNRTNDCALLFGQMVAYGLAPNSKALNKLLLFMAYHSQLHTITHALEKLASKDDVLSPEIYNMLINGLLNEGQKHDACRSWSSISSQSAYMELPFCFSEMQELPTMRVCCREGLGHLNIVFQAKCLETGPMLLMHYMDHPNVIL</sequence>
<dbReference type="OrthoDB" id="185373at2759"/>
<reference evidence="4" key="1">
    <citation type="journal article" date="2023" name="Plant J.">
        <title>The genome of the king protea, Protea cynaroides.</title>
        <authorList>
            <person name="Chang J."/>
            <person name="Duong T.A."/>
            <person name="Schoeman C."/>
            <person name="Ma X."/>
            <person name="Roodt D."/>
            <person name="Barker N."/>
            <person name="Li Z."/>
            <person name="Van de Peer Y."/>
            <person name="Mizrachi E."/>
        </authorList>
    </citation>
    <scope>NUCLEOTIDE SEQUENCE</scope>
    <source>
        <tissue evidence="4">Young leaves</tissue>
    </source>
</reference>
<dbReference type="PANTHER" id="PTHR47447:SF28">
    <property type="entry name" value="PENTACOTRIPEPTIDE-REPEAT REGION OF PRORP DOMAIN-CONTAINING PROTEIN"/>
    <property type="match status" value="1"/>
</dbReference>
<dbReference type="InterPro" id="IPR011990">
    <property type="entry name" value="TPR-like_helical_dom_sf"/>
</dbReference>
<evidence type="ECO:0000256" key="3">
    <source>
        <dbReference type="PROSITE-ProRule" id="PRU00708"/>
    </source>
</evidence>
<evidence type="ECO:0000256" key="2">
    <source>
        <dbReference type="ARBA" id="ARBA00022737"/>
    </source>
</evidence>
<evidence type="ECO:0000313" key="4">
    <source>
        <dbReference type="EMBL" id="KAJ4982144.1"/>
    </source>
</evidence>
<comment type="caution">
    <text evidence="4">The sequence shown here is derived from an EMBL/GenBank/DDBJ whole genome shotgun (WGS) entry which is preliminary data.</text>
</comment>
<dbReference type="PANTHER" id="PTHR47447">
    <property type="entry name" value="OS03G0856100 PROTEIN"/>
    <property type="match status" value="1"/>
</dbReference>
<dbReference type="Gene3D" id="1.25.40.10">
    <property type="entry name" value="Tetratricopeptide repeat domain"/>
    <property type="match status" value="6"/>
</dbReference>
<gene>
    <name evidence="4" type="ORF">NE237_032981</name>
</gene>
<dbReference type="NCBIfam" id="TIGR00756">
    <property type="entry name" value="PPR"/>
    <property type="match status" value="8"/>
</dbReference>
<name>A0A9Q0L4D1_9MAGN</name>
<feature type="repeat" description="PPR" evidence="3">
    <location>
        <begin position="475"/>
        <end position="509"/>
    </location>
</feature>
<keyword evidence="5" id="KW-1185">Reference proteome</keyword>
<feature type="repeat" description="PPR" evidence="3">
    <location>
        <begin position="200"/>
        <end position="234"/>
    </location>
</feature>
<dbReference type="Proteomes" id="UP001141806">
    <property type="component" value="Unassembled WGS sequence"/>
</dbReference>
<dbReference type="PROSITE" id="PS51375">
    <property type="entry name" value="PPR"/>
    <property type="match status" value="7"/>
</dbReference>
<dbReference type="Pfam" id="PF13041">
    <property type="entry name" value="PPR_2"/>
    <property type="match status" value="3"/>
</dbReference>
<evidence type="ECO:0000256" key="1">
    <source>
        <dbReference type="ARBA" id="ARBA00007626"/>
    </source>
</evidence>
<feature type="repeat" description="PPR" evidence="3">
    <location>
        <begin position="164"/>
        <end position="199"/>
    </location>
</feature>